<keyword evidence="1" id="KW-0472">Membrane</keyword>
<dbReference type="OrthoDB" id="7619970at2"/>
<keyword evidence="1" id="KW-0812">Transmembrane</keyword>
<evidence type="ECO:0000256" key="1">
    <source>
        <dbReference type="SAM" id="Phobius"/>
    </source>
</evidence>
<sequence length="93" mass="9980">MSETTLTILQWYGAGAGLIAALIVSLNLGTRPTGWGFVIFVTSSIALIAWGFLNDEGQGIGWQNIGLLVINLIGVYRYLFAANGDTKQTKETS</sequence>
<keyword evidence="3" id="KW-1185">Reference proteome</keyword>
<keyword evidence="1" id="KW-1133">Transmembrane helix</keyword>
<protein>
    <submittedName>
        <fullName evidence="2">Uncharacterized protein</fullName>
    </submittedName>
</protein>
<dbReference type="RefSeq" id="WP_086438895.1">
    <property type="nucleotide sequence ID" value="NZ_FXWG01000004.1"/>
</dbReference>
<accession>A0A1Y6FTK6</accession>
<feature type="transmembrane region" description="Helical" evidence="1">
    <location>
        <begin position="6"/>
        <end position="28"/>
    </location>
</feature>
<reference evidence="3" key="1">
    <citation type="submission" date="2017-04" db="EMBL/GenBank/DDBJ databases">
        <authorList>
            <person name="Varghese N."/>
            <person name="Submissions S."/>
        </authorList>
    </citation>
    <scope>NUCLEOTIDE SEQUENCE [LARGE SCALE GENOMIC DNA]</scope>
</reference>
<dbReference type="Proteomes" id="UP000194420">
    <property type="component" value="Unassembled WGS sequence"/>
</dbReference>
<feature type="transmembrane region" description="Helical" evidence="1">
    <location>
        <begin position="59"/>
        <end position="80"/>
    </location>
</feature>
<proteinExistence type="predicted"/>
<feature type="transmembrane region" description="Helical" evidence="1">
    <location>
        <begin position="35"/>
        <end position="53"/>
    </location>
</feature>
<organism evidence="2 3">
    <name type="scientific">Altererythrobacter xiamenensis</name>
    <dbReference type="NCBI Taxonomy" id="1316679"/>
    <lineage>
        <taxon>Bacteria</taxon>
        <taxon>Pseudomonadati</taxon>
        <taxon>Pseudomonadota</taxon>
        <taxon>Alphaproteobacteria</taxon>
        <taxon>Sphingomonadales</taxon>
        <taxon>Erythrobacteraceae</taxon>
        <taxon>Altererythrobacter</taxon>
    </lineage>
</organism>
<evidence type="ECO:0000313" key="2">
    <source>
        <dbReference type="EMBL" id="SMQ75863.1"/>
    </source>
</evidence>
<name>A0A1Y6FTK6_9SPHN</name>
<dbReference type="EMBL" id="FXWG01000004">
    <property type="protein sequence ID" value="SMQ75863.1"/>
    <property type="molecule type" value="Genomic_DNA"/>
</dbReference>
<gene>
    <name evidence="2" type="ORF">SAMN06297468_3012</name>
</gene>
<evidence type="ECO:0000313" key="3">
    <source>
        <dbReference type="Proteomes" id="UP000194420"/>
    </source>
</evidence>
<dbReference type="AlphaFoldDB" id="A0A1Y6FTK6"/>